<gene>
    <name evidence="2" type="ORF">ACH49W_17780</name>
</gene>
<feature type="compositionally biased region" description="Basic and acidic residues" evidence="1">
    <location>
        <begin position="1"/>
        <end position="20"/>
    </location>
</feature>
<comment type="caution">
    <text evidence="2">The sequence shown here is derived from an EMBL/GenBank/DDBJ whole genome shotgun (WGS) entry which is preliminary data.</text>
</comment>
<dbReference type="Proteomes" id="UP001611415">
    <property type="component" value="Unassembled WGS sequence"/>
</dbReference>
<keyword evidence="3" id="KW-1185">Reference proteome</keyword>
<evidence type="ECO:0000256" key="1">
    <source>
        <dbReference type="SAM" id="MobiDB-lite"/>
    </source>
</evidence>
<sequence length="81" mass="8914">MIDRSTPRTLDDAPEADRVEQSTPAYQVDDADTDDRAAAETGVERAASPAVDRDIWDANEADLIEQSIPVPIDDEDRDEAE</sequence>
<accession>A0ABW7X2H3</accession>
<reference evidence="2 3" key="1">
    <citation type="submission" date="2024-10" db="EMBL/GenBank/DDBJ databases">
        <title>The Natural Products Discovery Center: Release of the First 8490 Sequenced Strains for Exploring Actinobacteria Biosynthetic Diversity.</title>
        <authorList>
            <person name="Kalkreuter E."/>
            <person name="Kautsar S.A."/>
            <person name="Yang D."/>
            <person name="Bader C.D."/>
            <person name="Teijaro C.N."/>
            <person name="Fluegel L."/>
            <person name="Davis C.M."/>
            <person name="Simpson J.R."/>
            <person name="Lauterbach L."/>
            <person name="Steele A.D."/>
            <person name="Gui C."/>
            <person name="Meng S."/>
            <person name="Li G."/>
            <person name="Viehrig K."/>
            <person name="Ye F."/>
            <person name="Su P."/>
            <person name="Kiefer A.F."/>
            <person name="Nichols A."/>
            <person name="Cepeda A.J."/>
            <person name="Yan W."/>
            <person name="Fan B."/>
            <person name="Jiang Y."/>
            <person name="Adhikari A."/>
            <person name="Zheng C.-J."/>
            <person name="Schuster L."/>
            <person name="Cowan T.M."/>
            <person name="Smanski M.J."/>
            <person name="Chevrette M.G."/>
            <person name="De Carvalho L.P.S."/>
            <person name="Shen B."/>
        </authorList>
    </citation>
    <scope>NUCLEOTIDE SEQUENCE [LARGE SCALE GENOMIC DNA]</scope>
    <source>
        <strain evidence="2 3">NPDC019275</strain>
    </source>
</reference>
<name>A0ABW7X2H3_9NOCA</name>
<dbReference type="RefSeq" id="WP_357405692.1">
    <property type="nucleotide sequence ID" value="NZ_JBEYCD010000007.1"/>
</dbReference>
<dbReference type="EMBL" id="JBIRYO010000010">
    <property type="protein sequence ID" value="MFI2475227.1"/>
    <property type="molecule type" value="Genomic_DNA"/>
</dbReference>
<evidence type="ECO:0000313" key="2">
    <source>
        <dbReference type="EMBL" id="MFI2475227.1"/>
    </source>
</evidence>
<evidence type="ECO:0000313" key="3">
    <source>
        <dbReference type="Proteomes" id="UP001611415"/>
    </source>
</evidence>
<proteinExistence type="predicted"/>
<organism evidence="2 3">
    <name type="scientific">Nocardia xishanensis</name>
    <dbReference type="NCBI Taxonomy" id="238964"/>
    <lineage>
        <taxon>Bacteria</taxon>
        <taxon>Bacillati</taxon>
        <taxon>Actinomycetota</taxon>
        <taxon>Actinomycetes</taxon>
        <taxon>Mycobacteriales</taxon>
        <taxon>Nocardiaceae</taxon>
        <taxon>Nocardia</taxon>
    </lineage>
</organism>
<protein>
    <submittedName>
        <fullName evidence="2">Uncharacterized protein</fullName>
    </submittedName>
</protein>
<feature type="region of interest" description="Disordered" evidence="1">
    <location>
        <begin position="1"/>
        <end position="53"/>
    </location>
</feature>